<dbReference type="PROSITE" id="PS50994">
    <property type="entry name" value="INTEGRASE"/>
    <property type="match status" value="1"/>
</dbReference>
<dbReference type="GO" id="GO:0015074">
    <property type="term" value="P:DNA integration"/>
    <property type="evidence" value="ECO:0007669"/>
    <property type="project" value="InterPro"/>
</dbReference>
<dbReference type="PANTHER" id="PTHR46889:SF5">
    <property type="entry name" value="INTEGRASE PROTEIN"/>
    <property type="match status" value="1"/>
</dbReference>
<dbReference type="Proteomes" id="UP000321440">
    <property type="component" value="Unassembled WGS sequence"/>
</dbReference>
<evidence type="ECO:0000256" key="1">
    <source>
        <dbReference type="ARBA" id="ARBA00002286"/>
    </source>
</evidence>
<dbReference type="InterPro" id="IPR012337">
    <property type="entry name" value="RNaseH-like_sf"/>
</dbReference>
<feature type="domain" description="Integrase catalytic" evidence="2">
    <location>
        <begin position="104"/>
        <end position="267"/>
    </location>
</feature>
<protein>
    <submittedName>
        <fullName evidence="3">Transposase</fullName>
    </submittedName>
</protein>
<dbReference type="InterPro" id="IPR050900">
    <property type="entry name" value="Transposase_IS3/IS150/IS904"/>
</dbReference>
<dbReference type="EMBL" id="BJYA01000001">
    <property type="protein sequence ID" value="GEN44724.1"/>
    <property type="molecule type" value="Genomic_DNA"/>
</dbReference>
<dbReference type="Pfam" id="PF13333">
    <property type="entry name" value="rve_2"/>
    <property type="match status" value="1"/>
</dbReference>
<comment type="function">
    <text evidence="1">Involved in the transposition of the insertion sequence.</text>
</comment>
<organism evidence="3 4">
    <name type="scientific">Alkalibacillus haloalkaliphilus</name>
    <dbReference type="NCBI Taxonomy" id="94136"/>
    <lineage>
        <taxon>Bacteria</taxon>
        <taxon>Bacillati</taxon>
        <taxon>Bacillota</taxon>
        <taxon>Bacilli</taxon>
        <taxon>Bacillales</taxon>
        <taxon>Bacillaceae</taxon>
        <taxon>Alkalibacillus</taxon>
    </lineage>
</organism>
<keyword evidence="4" id="KW-1185">Reference proteome</keyword>
<gene>
    <name evidence="3" type="ORF">AHA02nite_05000</name>
</gene>
<dbReference type="PANTHER" id="PTHR46889">
    <property type="entry name" value="TRANSPOSASE INSF FOR INSERTION SEQUENCE IS3B-RELATED"/>
    <property type="match status" value="1"/>
</dbReference>
<dbReference type="InterPro" id="IPR001584">
    <property type="entry name" value="Integrase_cat-core"/>
</dbReference>
<dbReference type="InterPro" id="IPR036397">
    <property type="entry name" value="RNaseH_sf"/>
</dbReference>
<reference evidence="3 4" key="1">
    <citation type="submission" date="2019-07" db="EMBL/GenBank/DDBJ databases">
        <title>Whole genome shotgun sequence of Alkalibacillus haloalkaliphilus NBRC 103110.</title>
        <authorList>
            <person name="Hosoyama A."/>
            <person name="Uohara A."/>
            <person name="Ohji S."/>
            <person name="Ichikawa N."/>
        </authorList>
    </citation>
    <scope>NUCLEOTIDE SEQUENCE [LARGE SCALE GENOMIC DNA]</scope>
    <source>
        <strain evidence="3 4">NBRC 103110</strain>
    </source>
</reference>
<evidence type="ECO:0000313" key="4">
    <source>
        <dbReference type="Proteomes" id="UP000321440"/>
    </source>
</evidence>
<dbReference type="GO" id="GO:0003676">
    <property type="term" value="F:nucleic acid binding"/>
    <property type="evidence" value="ECO:0007669"/>
    <property type="project" value="InterPro"/>
</dbReference>
<dbReference type="Gene3D" id="3.30.420.10">
    <property type="entry name" value="Ribonuclease H-like superfamily/Ribonuclease H"/>
    <property type="match status" value="1"/>
</dbReference>
<dbReference type="AlphaFoldDB" id="A0A511W0Z9"/>
<sequence length="269" mass="31348">MSKSGYYKWLNNEEYRLKSAQSDAQDLNLIQHIFLIKNKKVGAKSIKMILENDYGVIMNLKKIRRLMNQGGLETKVRQANPYKKMAQATQEHKTCENLVNREFDQGEPGKVLLTDITYLHYGKGHVAYLSAIKDGATNEILAHYVSTSLKMDLVYNTLETLFENGHVVSPECYFHSDQGFHYTHPEFQVQIKEYGFIQSMSRKGNCWDNAPIESFFGHLKDELEIKRCQTIKELKSLINEYILEYNSSRYQWTLKKMTPNQYRDHLLAA</sequence>
<evidence type="ECO:0000259" key="2">
    <source>
        <dbReference type="PROSITE" id="PS50994"/>
    </source>
</evidence>
<name>A0A511W0Z9_9BACI</name>
<comment type="caution">
    <text evidence="3">The sequence shown here is derived from an EMBL/GenBank/DDBJ whole genome shotgun (WGS) entry which is preliminary data.</text>
</comment>
<dbReference type="InterPro" id="IPR025948">
    <property type="entry name" value="HTH-like_dom"/>
</dbReference>
<dbReference type="NCBIfam" id="NF033516">
    <property type="entry name" value="transpos_IS3"/>
    <property type="match status" value="1"/>
</dbReference>
<accession>A0A511W0Z9</accession>
<proteinExistence type="predicted"/>
<evidence type="ECO:0000313" key="3">
    <source>
        <dbReference type="EMBL" id="GEN44724.1"/>
    </source>
</evidence>
<dbReference type="Pfam" id="PF00665">
    <property type="entry name" value="rve"/>
    <property type="match status" value="1"/>
</dbReference>
<dbReference type="Pfam" id="PF13276">
    <property type="entry name" value="HTH_21"/>
    <property type="match status" value="1"/>
</dbReference>
<dbReference type="SUPFAM" id="SSF53098">
    <property type="entry name" value="Ribonuclease H-like"/>
    <property type="match status" value="1"/>
</dbReference>
<dbReference type="InterPro" id="IPR048020">
    <property type="entry name" value="Transpos_IS3"/>
</dbReference>